<sequence length="332" mass="39678">MSEHIEFVKVLKEPENPSDHFQWMNRVSALKVKGEKWKNFPPVSMFHGKNRDKKDFWLWDKAKNFKVYPDDIFLCGYMRSGNTMMQEMIWLIVNDFDFVKAKSIIRGKRFPYFDVYDVTQKMRDGENYERMEDMARPRCFKSHFPTQLLPDDIWQQKPKIIHMSRNVKDVAVSTYYFLKDVANIKGTLDEFYEDFLNDKVLFTPYREHYLNYINLPDYPNIMYLTYEWVTQNMDETIHKVTKFLGKEISDENFKLLKEHMSFESMKNNAACNNEKYIQECNKRAGGTGEIQGQIRKGKIGGHKSEMSNEMAERFDKWMEEGLKLNQGFLYKS</sequence>
<evidence type="ECO:0000313" key="4">
    <source>
        <dbReference type="EMBL" id="CAG9802350.1"/>
    </source>
</evidence>
<dbReference type="SUPFAM" id="SSF52540">
    <property type="entry name" value="P-loop containing nucleoside triphosphate hydrolases"/>
    <property type="match status" value="1"/>
</dbReference>
<evidence type="ECO:0000256" key="1">
    <source>
        <dbReference type="ARBA" id="ARBA00005771"/>
    </source>
</evidence>
<dbReference type="InterPro" id="IPR000863">
    <property type="entry name" value="Sulfotransferase_dom"/>
</dbReference>
<dbReference type="Pfam" id="PF00685">
    <property type="entry name" value="Sulfotransfer_1"/>
    <property type="match status" value="1"/>
</dbReference>
<organism evidence="4 5">
    <name type="scientific">Chironomus riparius</name>
    <dbReference type="NCBI Taxonomy" id="315576"/>
    <lineage>
        <taxon>Eukaryota</taxon>
        <taxon>Metazoa</taxon>
        <taxon>Ecdysozoa</taxon>
        <taxon>Arthropoda</taxon>
        <taxon>Hexapoda</taxon>
        <taxon>Insecta</taxon>
        <taxon>Pterygota</taxon>
        <taxon>Neoptera</taxon>
        <taxon>Endopterygota</taxon>
        <taxon>Diptera</taxon>
        <taxon>Nematocera</taxon>
        <taxon>Chironomoidea</taxon>
        <taxon>Chironomidae</taxon>
        <taxon>Chironominae</taxon>
        <taxon>Chironomus</taxon>
    </lineage>
</organism>
<evidence type="ECO:0000259" key="3">
    <source>
        <dbReference type="Pfam" id="PF00685"/>
    </source>
</evidence>
<reference evidence="4" key="1">
    <citation type="submission" date="2022-01" db="EMBL/GenBank/DDBJ databases">
        <authorList>
            <person name="King R."/>
        </authorList>
    </citation>
    <scope>NUCLEOTIDE SEQUENCE</scope>
</reference>
<dbReference type="EMBL" id="OU895878">
    <property type="protein sequence ID" value="CAG9802350.1"/>
    <property type="molecule type" value="Genomic_DNA"/>
</dbReference>
<dbReference type="OrthoDB" id="205623at2759"/>
<dbReference type="PANTHER" id="PTHR11783">
    <property type="entry name" value="SULFOTRANSFERASE SULT"/>
    <property type="match status" value="1"/>
</dbReference>
<dbReference type="Gene3D" id="3.40.50.300">
    <property type="entry name" value="P-loop containing nucleotide triphosphate hydrolases"/>
    <property type="match status" value="1"/>
</dbReference>
<comment type="similarity">
    <text evidence="1">Belongs to the sulfotransferase 1 family.</text>
</comment>
<dbReference type="InterPro" id="IPR027417">
    <property type="entry name" value="P-loop_NTPase"/>
</dbReference>
<dbReference type="GO" id="GO:0008146">
    <property type="term" value="F:sulfotransferase activity"/>
    <property type="evidence" value="ECO:0007669"/>
    <property type="project" value="InterPro"/>
</dbReference>
<evidence type="ECO:0000313" key="5">
    <source>
        <dbReference type="Proteomes" id="UP001153620"/>
    </source>
</evidence>
<reference evidence="4" key="2">
    <citation type="submission" date="2022-10" db="EMBL/GenBank/DDBJ databases">
        <authorList>
            <consortium name="ENA_rothamsted_submissions"/>
            <consortium name="culmorum"/>
            <person name="King R."/>
        </authorList>
    </citation>
    <scope>NUCLEOTIDE SEQUENCE</scope>
</reference>
<feature type="domain" description="Sulfotransferase" evidence="3">
    <location>
        <begin position="69"/>
        <end position="324"/>
    </location>
</feature>
<proteinExistence type="inferred from homology"/>
<keyword evidence="2" id="KW-0808">Transferase</keyword>
<accession>A0A9N9RSE6</accession>
<keyword evidence="5" id="KW-1185">Reference proteome</keyword>
<gene>
    <name evidence="4" type="ORF">CHIRRI_LOCUS5262</name>
</gene>
<evidence type="ECO:0000256" key="2">
    <source>
        <dbReference type="ARBA" id="ARBA00022679"/>
    </source>
</evidence>
<dbReference type="Proteomes" id="UP001153620">
    <property type="component" value="Chromosome 2"/>
</dbReference>
<protein>
    <recommendedName>
        <fullName evidence="3">Sulfotransferase domain-containing protein</fullName>
    </recommendedName>
</protein>
<name>A0A9N9RSE6_9DIPT</name>
<dbReference type="AlphaFoldDB" id="A0A9N9RSE6"/>